<evidence type="ECO:0000259" key="5">
    <source>
        <dbReference type="PROSITE" id="PS50931"/>
    </source>
</evidence>
<proteinExistence type="inferred from homology"/>
<dbReference type="Pfam" id="PF03466">
    <property type="entry name" value="LysR_substrate"/>
    <property type="match status" value="1"/>
</dbReference>
<keyword evidence="3" id="KW-0238">DNA-binding</keyword>
<dbReference type="STRING" id="1912961.BU204_37860"/>
<evidence type="ECO:0000256" key="2">
    <source>
        <dbReference type="ARBA" id="ARBA00023015"/>
    </source>
</evidence>
<dbReference type="PANTHER" id="PTHR30346:SF0">
    <property type="entry name" value="HCA OPERON TRANSCRIPTIONAL ACTIVATOR HCAR"/>
    <property type="match status" value="1"/>
</dbReference>
<dbReference type="Gene3D" id="1.10.10.10">
    <property type="entry name" value="Winged helix-like DNA-binding domain superfamily/Winged helix DNA-binding domain"/>
    <property type="match status" value="1"/>
</dbReference>
<dbReference type="InterPro" id="IPR036390">
    <property type="entry name" value="WH_DNA-bd_sf"/>
</dbReference>
<dbReference type="SUPFAM" id="SSF46785">
    <property type="entry name" value="Winged helix' DNA-binding domain"/>
    <property type="match status" value="1"/>
</dbReference>
<comment type="caution">
    <text evidence="6">The sequence shown here is derived from an EMBL/GenBank/DDBJ whole genome shotgun (WGS) entry which is preliminary data.</text>
</comment>
<dbReference type="InterPro" id="IPR005119">
    <property type="entry name" value="LysR_subst-bd"/>
</dbReference>
<evidence type="ECO:0000256" key="1">
    <source>
        <dbReference type="ARBA" id="ARBA00009437"/>
    </source>
</evidence>
<feature type="non-terminal residue" evidence="6">
    <location>
        <position position="1"/>
    </location>
</feature>
<dbReference type="PROSITE" id="PS50931">
    <property type="entry name" value="HTH_LYSR"/>
    <property type="match status" value="1"/>
</dbReference>
<keyword evidence="2" id="KW-0805">Transcription regulation</keyword>
<dbReference type="Proteomes" id="UP000185596">
    <property type="component" value="Unassembled WGS sequence"/>
</dbReference>
<comment type="similarity">
    <text evidence="1">Belongs to the LysR transcriptional regulatory family.</text>
</comment>
<dbReference type="GO" id="GO:0032993">
    <property type="term" value="C:protein-DNA complex"/>
    <property type="evidence" value="ECO:0007669"/>
    <property type="project" value="TreeGrafter"/>
</dbReference>
<evidence type="ECO:0000313" key="6">
    <source>
        <dbReference type="EMBL" id="OLF04236.1"/>
    </source>
</evidence>
<evidence type="ECO:0000256" key="4">
    <source>
        <dbReference type="ARBA" id="ARBA00023163"/>
    </source>
</evidence>
<dbReference type="GO" id="GO:0003677">
    <property type="term" value="F:DNA binding"/>
    <property type="evidence" value="ECO:0007669"/>
    <property type="project" value="UniProtKB-KW"/>
</dbReference>
<dbReference type="AlphaFoldDB" id="A0A1Q8BQ54"/>
<dbReference type="PANTHER" id="PTHR30346">
    <property type="entry name" value="TRANSCRIPTIONAL DUAL REGULATOR HCAR-RELATED"/>
    <property type="match status" value="1"/>
</dbReference>
<dbReference type="GO" id="GO:0003700">
    <property type="term" value="F:DNA-binding transcription factor activity"/>
    <property type="evidence" value="ECO:0007669"/>
    <property type="project" value="InterPro"/>
</dbReference>
<dbReference type="SUPFAM" id="SSF53850">
    <property type="entry name" value="Periplasmic binding protein-like II"/>
    <property type="match status" value="1"/>
</dbReference>
<feature type="domain" description="HTH lysR-type" evidence="5">
    <location>
        <begin position="1"/>
        <end position="18"/>
    </location>
</feature>
<dbReference type="EMBL" id="MSIE01000188">
    <property type="protein sequence ID" value="OLF04236.1"/>
    <property type="molecule type" value="Genomic_DNA"/>
</dbReference>
<sequence length="240" mass="25264">RRLGVTLLTRTSRSVQLTPAGRVLLEDGRRALAALDAAATRARRAARTPARLVCVTKPGGDAGLLEPTLARFAALPDAVEVDVLVCGIGEQEGLLRDGTADVAMLHLPYDDTTGLDSERLLVEEQVAVLPRAHRLAGRPAVRMADLAGETLPRYLPDQPGGGPLIREAAQLAQLVTLGRTIAVLPASARPQLPDTLVTVPVLDAAPTTLLVAWPEQSRSTALAAFVRTALEVARRAAAPA</sequence>
<dbReference type="InterPro" id="IPR036388">
    <property type="entry name" value="WH-like_DNA-bd_sf"/>
</dbReference>
<dbReference type="InterPro" id="IPR000847">
    <property type="entry name" value="LysR_HTH_N"/>
</dbReference>
<reference evidence="6 7" key="1">
    <citation type="submission" date="2016-12" db="EMBL/GenBank/DDBJ databases">
        <title>The draft genome sequence of Actinophytocola sp. 11-183.</title>
        <authorList>
            <person name="Wang W."/>
            <person name="Yuan L."/>
        </authorList>
    </citation>
    <scope>NUCLEOTIDE SEQUENCE [LARGE SCALE GENOMIC DNA]</scope>
    <source>
        <strain evidence="6 7">11-183</strain>
    </source>
</reference>
<dbReference type="Gene3D" id="3.40.190.290">
    <property type="match status" value="1"/>
</dbReference>
<keyword evidence="4" id="KW-0804">Transcription</keyword>
<organism evidence="6 7">
    <name type="scientific">Actinophytocola xanthii</name>
    <dbReference type="NCBI Taxonomy" id="1912961"/>
    <lineage>
        <taxon>Bacteria</taxon>
        <taxon>Bacillati</taxon>
        <taxon>Actinomycetota</taxon>
        <taxon>Actinomycetes</taxon>
        <taxon>Pseudonocardiales</taxon>
        <taxon>Pseudonocardiaceae</taxon>
    </lineage>
</organism>
<dbReference type="RefSeq" id="WP_075130586.1">
    <property type="nucleotide sequence ID" value="NZ_MSIE01000188.1"/>
</dbReference>
<gene>
    <name evidence="6" type="ORF">BU204_37860</name>
</gene>
<accession>A0A1Q8BQ54</accession>
<evidence type="ECO:0000256" key="3">
    <source>
        <dbReference type="ARBA" id="ARBA00023125"/>
    </source>
</evidence>
<dbReference type="OrthoDB" id="4140098at2"/>
<name>A0A1Q8BQ54_9PSEU</name>
<protein>
    <submittedName>
        <fullName evidence="6">LysR family transcriptional regulator</fullName>
    </submittedName>
</protein>
<keyword evidence="7" id="KW-1185">Reference proteome</keyword>
<evidence type="ECO:0000313" key="7">
    <source>
        <dbReference type="Proteomes" id="UP000185596"/>
    </source>
</evidence>